<sequence length="41" mass="4355">MTTALPALRPIDALVLPPDLDGRHGTNRANGRMQVAADTDL</sequence>
<feature type="region of interest" description="Disordered" evidence="1">
    <location>
        <begin position="19"/>
        <end position="41"/>
    </location>
</feature>
<evidence type="ECO:0000313" key="2">
    <source>
        <dbReference type="EMBL" id="MFM0008322.1"/>
    </source>
</evidence>
<protein>
    <submittedName>
        <fullName evidence="2">Integrase</fullName>
    </submittedName>
</protein>
<dbReference type="EMBL" id="JAQQEZ010000093">
    <property type="protein sequence ID" value="MFM0008322.1"/>
    <property type="molecule type" value="Genomic_DNA"/>
</dbReference>
<keyword evidence="3" id="KW-1185">Reference proteome</keyword>
<comment type="caution">
    <text evidence="2">The sequence shown here is derived from an EMBL/GenBank/DDBJ whole genome shotgun (WGS) entry which is preliminary data.</text>
</comment>
<organism evidence="2 3">
    <name type="scientific">Paraburkholderia dipogonis</name>
    <dbReference type="NCBI Taxonomy" id="1211383"/>
    <lineage>
        <taxon>Bacteria</taxon>
        <taxon>Pseudomonadati</taxon>
        <taxon>Pseudomonadota</taxon>
        <taxon>Betaproteobacteria</taxon>
        <taxon>Burkholderiales</taxon>
        <taxon>Burkholderiaceae</taxon>
        <taxon>Paraburkholderia</taxon>
    </lineage>
</organism>
<proteinExistence type="predicted"/>
<accession>A0ABW9B6I5</accession>
<evidence type="ECO:0000313" key="3">
    <source>
        <dbReference type="Proteomes" id="UP001629230"/>
    </source>
</evidence>
<feature type="non-terminal residue" evidence="2">
    <location>
        <position position="41"/>
    </location>
</feature>
<reference evidence="2 3" key="1">
    <citation type="journal article" date="2024" name="Chem. Sci.">
        <title>Discovery of megapolipeptins by genome mining of a Burkholderiales bacteria collection.</title>
        <authorList>
            <person name="Paulo B.S."/>
            <person name="Recchia M.J.J."/>
            <person name="Lee S."/>
            <person name="Fergusson C.H."/>
            <person name="Romanowski S.B."/>
            <person name="Hernandez A."/>
            <person name="Krull N."/>
            <person name="Liu D.Y."/>
            <person name="Cavanagh H."/>
            <person name="Bos A."/>
            <person name="Gray C.A."/>
            <person name="Murphy B.T."/>
            <person name="Linington R.G."/>
            <person name="Eustaquio A.S."/>
        </authorList>
    </citation>
    <scope>NUCLEOTIDE SEQUENCE [LARGE SCALE GENOMIC DNA]</scope>
    <source>
        <strain evidence="2 3">RL17-350-BIC-A</strain>
    </source>
</reference>
<name>A0ABW9B6I5_9BURK</name>
<gene>
    <name evidence="2" type="ORF">PQR57_46415</name>
</gene>
<evidence type="ECO:0000256" key="1">
    <source>
        <dbReference type="SAM" id="MobiDB-lite"/>
    </source>
</evidence>
<dbReference type="Proteomes" id="UP001629230">
    <property type="component" value="Unassembled WGS sequence"/>
</dbReference>